<organism evidence="4">
    <name type="scientific">Capitella teleta</name>
    <name type="common">Polychaete worm</name>
    <dbReference type="NCBI Taxonomy" id="283909"/>
    <lineage>
        <taxon>Eukaryota</taxon>
        <taxon>Metazoa</taxon>
        <taxon>Spiralia</taxon>
        <taxon>Lophotrochozoa</taxon>
        <taxon>Annelida</taxon>
        <taxon>Polychaeta</taxon>
        <taxon>Sedentaria</taxon>
        <taxon>Scolecida</taxon>
        <taxon>Capitellidae</taxon>
        <taxon>Capitella</taxon>
    </lineage>
</organism>
<dbReference type="Proteomes" id="UP000014760">
    <property type="component" value="Unassembled WGS sequence"/>
</dbReference>
<dbReference type="Gene3D" id="3.40.50.300">
    <property type="entry name" value="P-loop containing nucleotide triphosphate hydrolases"/>
    <property type="match status" value="1"/>
</dbReference>
<evidence type="ECO:0000313" key="6">
    <source>
        <dbReference type="Proteomes" id="UP000014760"/>
    </source>
</evidence>
<accession>R7VMA1</accession>
<feature type="domain" description="Sulfotransferase" evidence="3">
    <location>
        <begin position="13"/>
        <end position="255"/>
    </location>
</feature>
<protein>
    <recommendedName>
        <fullName evidence="3">Sulfotransferase domain-containing protein</fullName>
    </recommendedName>
</protein>
<dbReference type="EnsemblMetazoa" id="CapteT97889">
    <property type="protein sequence ID" value="CapteP97889"/>
    <property type="gene ID" value="CapteG97889"/>
</dbReference>
<reference evidence="6" key="1">
    <citation type="submission" date="2012-12" db="EMBL/GenBank/DDBJ databases">
        <authorList>
            <person name="Hellsten U."/>
            <person name="Grimwood J."/>
            <person name="Chapman J.A."/>
            <person name="Shapiro H."/>
            <person name="Aerts A."/>
            <person name="Otillar R.P."/>
            <person name="Terry A.Y."/>
            <person name="Boore J.L."/>
            <person name="Simakov O."/>
            <person name="Marletaz F."/>
            <person name="Cho S.-J."/>
            <person name="Edsinger-Gonzales E."/>
            <person name="Havlak P."/>
            <person name="Kuo D.-H."/>
            <person name="Larsson T."/>
            <person name="Lv J."/>
            <person name="Arendt D."/>
            <person name="Savage R."/>
            <person name="Osoegawa K."/>
            <person name="de Jong P."/>
            <person name="Lindberg D.R."/>
            <person name="Seaver E.C."/>
            <person name="Weisblat D.A."/>
            <person name="Putnam N.H."/>
            <person name="Grigoriev I.V."/>
            <person name="Rokhsar D.S."/>
        </authorList>
    </citation>
    <scope>NUCLEOTIDE SEQUENCE</scope>
    <source>
        <strain evidence="6">I ESC-2004</strain>
    </source>
</reference>
<evidence type="ECO:0000313" key="5">
    <source>
        <dbReference type="EnsemblMetazoa" id="CapteP97889"/>
    </source>
</evidence>
<dbReference type="HOGENOM" id="CLU_027239_1_2_1"/>
<comment type="similarity">
    <text evidence="1">Belongs to the sulfotransferase 1 family.</text>
</comment>
<dbReference type="SUPFAM" id="SSF52540">
    <property type="entry name" value="P-loop containing nucleoside triphosphate hydrolases"/>
    <property type="match status" value="1"/>
</dbReference>
<reference evidence="4 6" key="2">
    <citation type="journal article" date="2013" name="Nature">
        <title>Insights into bilaterian evolution from three spiralian genomes.</title>
        <authorList>
            <person name="Simakov O."/>
            <person name="Marletaz F."/>
            <person name="Cho S.J."/>
            <person name="Edsinger-Gonzales E."/>
            <person name="Havlak P."/>
            <person name="Hellsten U."/>
            <person name="Kuo D.H."/>
            <person name="Larsson T."/>
            <person name="Lv J."/>
            <person name="Arendt D."/>
            <person name="Savage R."/>
            <person name="Osoegawa K."/>
            <person name="de Jong P."/>
            <person name="Grimwood J."/>
            <person name="Chapman J.A."/>
            <person name="Shapiro H."/>
            <person name="Aerts A."/>
            <person name="Otillar R.P."/>
            <person name="Terry A.Y."/>
            <person name="Boore J.L."/>
            <person name="Grigoriev I.V."/>
            <person name="Lindberg D.R."/>
            <person name="Seaver E.C."/>
            <person name="Weisblat D.A."/>
            <person name="Putnam N.H."/>
            <person name="Rokhsar D.S."/>
        </authorList>
    </citation>
    <scope>NUCLEOTIDE SEQUENCE</scope>
    <source>
        <strain evidence="4 6">I ESC-2004</strain>
    </source>
</reference>
<keyword evidence="2" id="KW-0808">Transferase</keyword>
<dbReference type="EMBL" id="AMQN01034809">
    <property type="status" value="NOT_ANNOTATED_CDS"/>
    <property type="molecule type" value="Genomic_DNA"/>
</dbReference>
<dbReference type="Pfam" id="PF00685">
    <property type="entry name" value="Sulfotransfer_1"/>
    <property type="match status" value="1"/>
</dbReference>
<reference evidence="5" key="3">
    <citation type="submission" date="2015-06" db="UniProtKB">
        <authorList>
            <consortium name="EnsemblMetazoa"/>
        </authorList>
    </citation>
    <scope>IDENTIFICATION</scope>
</reference>
<sequence>MSIDMMKEWKVKPSDVMIATPPKSGTTWMGEIVRQMRAYHPEAVGKDVPFIIPYVEMNIPTPDMPTALECQDKMLSPRIIKTHLPYEYTKEKVEQEGLKVIAVLREPKDTLTSYYYHYCNEVFNFPGDFHDFFELVRQDRLQCGNIFEMARDWWQARDLPNVLVVKYEEMKKDTAEVVQRVAEFLEIPLDSKAVESIVDNCNIDKMRKEMVEVIPDDQQLIKAAVKQFFRKGVVGDWKNHFAKDEEDFVDECVRKYFDPVGLYFNV</sequence>
<evidence type="ECO:0000256" key="2">
    <source>
        <dbReference type="ARBA" id="ARBA00022679"/>
    </source>
</evidence>
<dbReference type="InterPro" id="IPR000863">
    <property type="entry name" value="Sulfotransferase_dom"/>
</dbReference>
<evidence type="ECO:0000259" key="3">
    <source>
        <dbReference type="Pfam" id="PF00685"/>
    </source>
</evidence>
<dbReference type="GO" id="GO:0008146">
    <property type="term" value="F:sulfotransferase activity"/>
    <property type="evidence" value="ECO:0007669"/>
    <property type="project" value="InterPro"/>
</dbReference>
<evidence type="ECO:0000313" key="4">
    <source>
        <dbReference type="EMBL" id="ELU18480.1"/>
    </source>
</evidence>
<dbReference type="InterPro" id="IPR027417">
    <property type="entry name" value="P-loop_NTPase"/>
</dbReference>
<dbReference type="OMA" id="MTLWNDL"/>
<dbReference type="PANTHER" id="PTHR11783">
    <property type="entry name" value="SULFOTRANSFERASE SULT"/>
    <property type="match status" value="1"/>
</dbReference>
<evidence type="ECO:0000256" key="1">
    <source>
        <dbReference type="ARBA" id="ARBA00005771"/>
    </source>
</evidence>
<proteinExistence type="inferred from homology"/>
<keyword evidence="6" id="KW-1185">Reference proteome</keyword>
<gene>
    <name evidence="4" type="ORF">CAPTEDRAFT_97889</name>
</gene>
<dbReference type="AlphaFoldDB" id="R7VMA1"/>
<name>R7VMA1_CAPTE</name>
<dbReference type="EMBL" id="KB291880">
    <property type="protein sequence ID" value="ELU18480.1"/>
    <property type="molecule type" value="Genomic_DNA"/>
</dbReference>
<dbReference type="OrthoDB" id="205623at2759"/>